<dbReference type="Proteomes" id="UP001066276">
    <property type="component" value="Chromosome 1_1"/>
</dbReference>
<dbReference type="PANTHER" id="PTHR33066:SF2">
    <property type="entry name" value="FILAGGRIN-2-LIKE"/>
    <property type="match status" value="1"/>
</dbReference>
<gene>
    <name evidence="1" type="ORF">NDU88_005441</name>
</gene>
<evidence type="ECO:0000313" key="2">
    <source>
        <dbReference type="Proteomes" id="UP001066276"/>
    </source>
</evidence>
<accession>A0AAV7X181</accession>
<dbReference type="AlphaFoldDB" id="A0AAV7X181"/>
<dbReference type="EMBL" id="JANPWB010000001">
    <property type="protein sequence ID" value="KAJ1217854.1"/>
    <property type="molecule type" value="Genomic_DNA"/>
</dbReference>
<organism evidence="1 2">
    <name type="scientific">Pleurodeles waltl</name>
    <name type="common">Iberian ribbed newt</name>
    <dbReference type="NCBI Taxonomy" id="8319"/>
    <lineage>
        <taxon>Eukaryota</taxon>
        <taxon>Metazoa</taxon>
        <taxon>Chordata</taxon>
        <taxon>Craniata</taxon>
        <taxon>Vertebrata</taxon>
        <taxon>Euteleostomi</taxon>
        <taxon>Amphibia</taxon>
        <taxon>Batrachia</taxon>
        <taxon>Caudata</taxon>
        <taxon>Salamandroidea</taxon>
        <taxon>Salamandridae</taxon>
        <taxon>Pleurodelinae</taxon>
        <taxon>Pleurodeles</taxon>
    </lineage>
</organism>
<comment type="caution">
    <text evidence="1">The sequence shown here is derived from an EMBL/GenBank/DDBJ whole genome shotgun (WGS) entry which is preliminary data.</text>
</comment>
<protein>
    <submittedName>
        <fullName evidence="1">Uncharacterized protein</fullName>
    </submittedName>
</protein>
<dbReference type="PANTHER" id="PTHR33066">
    <property type="entry name" value="INTEGRASE_SAM-LIKE_N DOMAIN-CONTAINING PROTEIN"/>
    <property type="match status" value="1"/>
</dbReference>
<proteinExistence type="predicted"/>
<name>A0AAV7X181_PLEWA</name>
<sequence length="167" mass="19042">MCAPFKPLHNCPLRLLTIKTVFLVAIISARRVSELQALSSKPPFLAIHPDKVVLCTRASFLPKVVTPFHVGQSITLHTFYAPPHPSHEEERLHRLDPKRALAFYLDRTKDFQVDKQLFVGYVGAKKGKAVQKRTFSRWVLLCIKMCYALSKKLCVLTPPEPLLLLQR</sequence>
<reference evidence="1" key="1">
    <citation type="journal article" date="2022" name="bioRxiv">
        <title>Sequencing and chromosome-scale assembly of the giantPleurodeles waltlgenome.</title>
        <authorList>
            <person name="Brown T."/>
            <person name="Elewa A."/>
            <person name="Iarovenko S."/>
            <person name="Subramanian E."/>
            <person name="Araus A.J."/>
            <person name="Petzold A."/>
            <person name="Susuki M."/>
            <person name="Suzuki K.-i.T."/>
            <person name="Hayashi T."/>
            <person name="Toyoda A."/>
            <person name="Oliveira C."/>
            <person name="Osipova E."/>
            <person name="Leigh N.D."/>
            <person name="Simon A."/>
            <person name="Yun M.H."/>
        </authorList>
    </citation>
    <scope>NUCLEOTIDE SEQUENCE</scope>
    <source>
        <strain evidence="1">20211129_DDA</strain>
        <tissue evidence="1">Liver</tissue>
    </source>
</reference>
<evidence type="ECO:0000313" key="1">
    <source>
        <dbReference type="EMBL" id="KAJ1217854.1"/>
    </source>
</evidence>
<keyword evidence="2" id="KW-1185">Reference proteome</keyword>